<protein>
    <submittedName>
        <fullName evidence="1">ABC transporter permease</fullName>
    </submittedName>
</protein>
<evidence type="ECO:0000313" key="1">
    <source>
        <dbReference type="EMBL" id="MBK1865721.1"/>
    </source>
</evidence>
<name>A0ACC5QZ85_9HYPH</name>
<accession>A0ACC5QZ85</accession>
<comment type="caution">
    <text evidence="1">The sequence shown here is derived from an EMBL/GenBank/DDBJ whole genome shotgun (WGS) entry which is preliminary data.</text>
</comment>
<organism evidence="1 2">
    <name type="scientific">Taklimakanibacter albus</name>
    <dbReference type="NCBI Taxonomy" id="2800327"/>
    <lineage>
        <taxon>Bacteria</taxon>
        <taxon>Pseudomonadati</taxon>
        <taxon>Pseudomonadota</taxon>
        <taxon>Alphaproteobacteria</taxon>
        <taxon>Hyphomicrobiales</taxon>
        <taxon>Aestuariivirgaceae</taxon>
        <taxon>Taklimakanibacter</taxon>
    </lineage>
</organism>
<proteinExistence type="predicted"/>
<gene>
    <name evidence="1" type="ORF">JHL16_05105</name>
</gene>
<sequence length="268" mass="28842">MTDRSRFARAWLAILAIAVLVFLVLPVLIVAPMSFSSAQSLAFPPPGFSLRWYENLLGNAIWIDAGKNSLLLATLSSTAALACGTSAAYVLVRGNFRGKRIIEANFMAPAIMPSIIVAVALYIFLARIGLLGSFFGLVLGHTLLAAPYVVLIMQAAIRGFDIRIEQVAATLGASQWQILTRIVLPNLAPSAAAAWIFSFVISFDEVVVTLFVSGTHVTIPKRMFAELMLQVNPTITAVATLLIAFNLLALALLLIVRPRAKLFASEAT</sequence>
<dbReference type="EMBL" id="JAENHL010000006">
    <property type="protein sequence ID" value="MBK1865721.1"/>
    <property type="molecule type" value="Genomic_DNA"/>
</dbReference>
<dbReference type="Proteomes" id="UP000616151">
    <property type="component" value="Unassembled WGS sequence"/>
</dbReference>
<keyword evidence="2" id="KW-1185">Reference proteome</keyword>
<evidence type="ECO:0000313" key="2">
    <source>
        <dbReference type="Proteomes" id="UP000616151"/>
    </source>
</evidence>
<reference evidence="1" key="1">
    <citation type="submission" date="2021-01" db="EMBL/GenBank/DDBJ databases">
        <authorList>
            <person name="Sun Q."/>
        </authorList>
    </citation>
    <scope>NUCLEOTIDE SEQUENCE</scope>
    <source>
        <strain evidence="1">YIM B02566</strain>
    </source>
</reference>